<dbReference type="InterPro" id="IPR003172">
    <property type="entry name" value="ML_dom"/>
</dbReference>
<organism evidence="10 11">
    <name type="scientific">Amniculicola lignicola CBS 123094</name>
    <dbReference type="NCBI Taxonomy" id="1392246"/>
    <lineage>
        <taxon>Eukaryota</taxon>
        <taxon>Fungi</taxon>
        <taxon>Dikarya</taxon>
        <taxon>Ascomycota</taxon>
        <taxon>Pezizomycotina</taxon>
        <taxon>Dothideomycetes</taxon>
        <taxon>Pleosporomycetidae</taxon>
        <taxon>Pleosporales</taxon>
        <taxon>Amniculicolaceae</taxon>
        <taxon>Amniculicola</taxon>
    </lineage>
</organism>
<keyword evidence="5" id="KW-0813">Transport</keyword>
<reference evidence="10" key="1">
    <citation type="journal article" date="2020" name="Stud. Mycol.">
        <title>101 Dothideomycetes genomes: a test case for predicting lifestyles and emergence of pathogens.</title>
        <authorList>
            <person name="Haridas S."/>
            <person name="Albert R."/>
            <person name="Binder M."/>
            <person name="Bloem J."/>
            <person name="Labutti K."/>
            <person name="Salamov A."/>
            <person name="Andreopoulos B."/>
            <person name="Baker S."/>
            <person name="Barry K."/>
            <person name="Bills G."/>
            <person name="Bluhm B."/>
            <person name="Cannon C."/>
            <person name="Castanera R."/>
            <person name="Culley D."/>
            <person name="Daum C."/>
            <person name="Ezra D."/>
            <person name="Gonzalez J."/>
            <person name="Henrissat B."/>
            <person name="Kuo A."/>
            <person name="Liang C."/>
            <person name="Lipzen A."/>
            <person name="Lutzoni F."/>
            <person name="Magnuson J."/>
            <person name="Mondo S."/>
            <person name="Nolan M."/>
            <person name="Ohm R."/>
            <person name="Pangilinan J."/>
            <person name="Park H.-J."/>
            <person name="Ramirez L."/>
            <person name="Alfaro M."/>
            <person name="Sun H."/>
            <person name="Tritt A."/>
            <person name="Yoshinaga Y."/>
            <person name="Zwiers L.-H."/>
            <person name="Turgeon B."/>
            <person name="Goodwin S."/>
            <person name="Spatafora J."/>
            <person name="Crous P."/>
            <person name="Grigoriev I."/>
        </authorList>
    </citation>
    <scope>NUCLEOTIDE SEQUENCE</scope>
    <source>
        <strain evidence="10">CBS 123094</strain>
    </source>
</reference>
<evidence type="ECO:0000313" key="11">
    <source>
        <dbReference type="Proteomes" id="UP000799779"/>
    </source>
</evidence>
<dbReference type="GO" id="GO:0032366">
    <property type="term" value="P:intracellular sterol transport"/>
    <property type="evidence" value="ECO:0007669"/>
    <property type="project" value="InterPro"/>
</dbReference>
<dbReference type="PANTHER" id="PTHR11306:SF0">
    <property type="entry name" value="PHOSPHATIDYLGLYCEROL_PHOSPHATIDYLINOSITOL TRANSFER PROTEIN"/>
    <property type="match status" value="1"/>
</dbReference>
<dbReference type="CDD" id="cd00917">
    <property type="entry name" value="PG-PI_TP"/>
    <property type="match status" value="1"/>
</dbReference>
<evidence type="ECO:0000256" key="4">
    <source>
        <dbReference type="ARBA" id="ARBA00016056"/>
    </source>
</evidence>
<evidence type="ECO:0000313" key="10">
    <source>
        <dbReference type="EMBL" id="KAF1995255.1"/>
    </source>
</evidence>
<dbReference type="PANTHER" id="PTHR11306">
    <property type="entry name" value="NIEMANN PICK TYPE C2 PROTEIN NPC2-RELATED"/>
    <property type="match status" value="1"/>
</dbReference>
<feature type="chain" id="PRO_5025404648" description="Phosphatidylglycerol/phosphatidylinositol transfer protein" evidence="8">
    <location>
        <begin position="19"/>
        <end position="165"/>
    </location>
</feature>
<dbReference type="FunFam" id="2.60.40.770:FF:000004">
    <property type="entry name" value="Phosphatidylglycerol/phosphatidylinositol transfer protein"/>
    <property type="match status" value="1"/>
</dbReference>
<name>A0A6A5W818_9PLEO</name>
<proteinExistence type="inferred from homology"/>
<dbReference type="Proteomes" id="UP000799779">
    <property type="component" value="Unassembled WGS sequence"/>
</dbReference>
<feature type="domain" description="MD-2-related lipid-recognition" evidence="9">
    <location>
        <begin position="40"/>
        <end position="161"/>
    </location>
</feature>
<comment type="function">
    <text evidence="1">Catalyzes the intermembrane transfer of phosphatidylglycerol and phosphatidylinositol.</text>
</comment>
<evidence type="ECO:0000256" key="2">
    <source>
        <dbReference type="ARBA" id="ARBA00006370"/>
    </source>
</evidence>
<dbReference type="OrthoDB" id="6409159at2759"/>
<dbReference type="AlphaFoldDB" id="A0A6A5W818"/>
<evidence type="ECO:0000256" key="6">
    <source>
        <dbReference type="ARBA" id="ARBA00022729"/>
    </source>
</evidence>
<evidence type="ECO:0000256" key="7">
    <source>
        <dbReference type="ARBA" id="ARBA00023055"/>
    </source>
</evidence>
<sequence>MKVTALLVTAACAVSVSAGSFFGGQQVIASDYPVPGDNPLDFCADPKDYTIEIKNVDLAPNPPKAGETLSIKASGTIKEKIEEGATIHLQVKYGLITLINQQADLCEHLSEVDLECPLEKGDMDLTKDVDLPKQIPPGKYTVLADVFDKDGKRITCLTSTIVFSR</sequence>
<evidence type="ECO:0000256" key="3">
    <source>
        <dbReference type="ARBA" id="ARBA00011245"/>
    </source>
</evidence>
<evidence type="ECO:0000259" key="9">
    <source>
        <dbReference type="SMART" id="SM00737"/>
    </source>
</evidence>
<comment type="subunit">
    <text evidence="3">Monomer.</text>
</comment>
<dbReference type="SUPFAM" id="SSF81296">
    <property type="entry name" value="E set domains"/>
    <property type="match status" value="1"/>
</dbReference>
<dbReference type="InterPro" id="IPR039670">
    <property type="entry name" value="NPC2-like"/>
</dbReference>
<protein>
    <recommendedName>
        <fullName evidence="4">Phosphatidylglycerol/phosphatidylinositol transfer protein</fullName>
    </recommendedName>
</protein>
<evidence type="ECO:0000256" key="1">
    <source>
        <dbReference type="ARBA" id="ARBA00002053"/>
    </source>
</evidence>
<evidence type="ECO:0000256" key="5">
    <source>
        <dbReference type="ARBA" id="ARBA00022448"/>
    </source>
</evidence>
<feature type="signal peptide" evidence="8">
    <location>
        <begin position="1"/>
        <end position="18"/>
    </location>
</feature>
<dbReference type="Pfam" id="PF02221">
    <property type="entry name" value="E1_DerP2_DerF2"/>
    <property type="match status" value="1"/>
</dbReference>
<comment type="similarity">
    <text evidence="2">Belongs to the NPC2 family.</text>
</comment>
<dbReference type="InterPro" id="IPR033917">
    <property type="entry name" value="ML_PG-PI_TP"/>
</dbReference>
<keyword evidence="7" id="KW-0445">Lipid transport</keyword>
<keyword evidence="6 8" id="KW-0732">Signal</keyword>
<keyword evidence="11" id="KW-1185">Reference proteome</keyword>
<evidence type="ECO:0000256" key="8">
    <source>
        <dbReference type="SAM" id="SignalP"/>
    </source>
</evidence>
<dbReference type="GO" id="GO:0032934">
    <property type="term" value="F:sterol binding"/>
    <property type="evidence" value="ECO:0007669"/>
    <property type="project" value="InterPro"/>
</dbReference>
<gene>
    <name evidence="10" type="ORF">P154DRAFT_548589</name>
</gene>
<dbReference type="EMBL" id="ML977642">
    <property type="protein sequence ID" value="KAF1995255.1"/>
    <property type="molecule type" value="Genomic_DNA"/>
</dbReference>
<dbReference type="SMART" id="SM00737">
    <property type="entry name" value="ML"/>
    <property type="match status" value="1"/>
</dbReference>
<dbReference type="InterPro" id="IPR014756">
    <property type="entry name" value="Ig_E-set"/>
</dbReference>
<dbReference type="Gene3D" id="2.60.40.770">
    <property type="match status" value="1"/>
</dbReference>
<accession>A0A6A5W818</accession>